<protein>
    <submittedName>
        <fullName evidence="2">Uncharacterized protein</fullName>
    </submittedName>
</protein>
<dbReference type="EMBL" id="JAAIUW010000003">
    <property type="protein sequence ID" value="KAF7838287.1"/>
    <property type="molecule type" value="Genomic_DNA"/>
</dbReference>
<feature type="region of interest" description="Disordered" evidence="1">
    <location>
        <begin position="1"/>
        <end position="20"/>
    </location>
</feature>
<name>A0A834X5S5_9FABA</name>
<evidence type="ECO:0000256" key="1">
    <source>
        <dbReference type="SAM" id="MobiDB-lite"/>
    </source>
</evidence>
<organism evidence="2 3">
    <name type="scientific">Senna tora</name>
    <dbReference type="NCBI Taxonomy" id="362788"/>
    <lineage>
        <taxon>Eukaryota</taxon>
        <taxon>Viridiplantae</taxon>
        <taxon>Streptophyta</taxon>
        <taxon>Embryophyta</taxon>
        <taxon>Tracheophyta</taxon>
        <taxon>Spermatophyta</taxon>
        <taxon>Magnoliopsida</taxon>
        <taxon>eudicotyledons</taxon>
        <taxon>Gunneridae</taxon>
        <taxon>Pentapetalae</taxon>
        <taxon>rosids</taxon>
        <taxon>fabids</taxon>
        <taxon>Fabales</taxon>
        <taxon>Fabaceae</taxon>
        <taxon>Caesalpinioideae</taxon>
        <taxon>Cassia clade</taxon>
        <taxon>Senna</taxon>
    </lineage>
</organism>
<dbReference type="Proteomes" id="UP000634136">
    <property type="component" value="Unassembled WGS sequence"/>
</dbReference>
<comment type="caution">
    <text evidence="2">The sequence shown here is derived from an EMBL/GenBank/DDBJ whole genome shotgun (WGS) entry which is preliminary data.</text>
</comment>
<proteinExistence type="predicted"/>
<feature type="compositionally biased region" description="Basic and acidic residues" evidence="1">
    <location>
        <begin position="11"/>
        <end position="20"/>
    </location>
</feature>
<dbReference type="AlphaFoldDB" id="A0A834X5S5"/>
<reference evidence="2" key="1">
    <citation type="submission" date="2020-09" db="EMBL/GenBank/DDBJ databases">
        <title>Genome-Enabled Discovery of Anthraquinone Biosynthesis in Senna tora.</title>
        <authorList>
            <person name="Kang S.-H."/>
            <person name="Pandey R.P."/>
            <person name="Lee C.-M."/>
            <person name="Sim J.-S."/>
            <person name="Jeong J.-T."/>
            <person name="Choi B.-S."/>
            <person name="Jung M."/>
            <person name="Ginzburg D."/>
            <person name="Zhao K."/>
            <person name="Won S.Y."/>
            <person name="Oh T.-J."/>
            <person name="Yu Y."/>
            <person name="Kim N.-H."/>
            <person name="Lee O.R."/>
            <person name="Lee T.-H."/>
            <person name="Bashyal P."/>
            <person name="Kim T.-S."/>
            <person name="Lee W.-H."/>
            <person name="Kawkins C."/>
            <person name="Kim C.-K."/>
            <person name="Kim J.S."/>
            <person name="Ahn B.O."/>
            <person name="Rhee S.Y."/>
            <person name="Sohng J.K."/>
        </authorList>
    </citation>
    <scope>NUCLEOTIDE SEQUENCE</scope>
    <source>
        <tissue evidence="2">Leaf</tissue>
    </source>
</reference>
<evidence type="ECO:0000313" key="3">
    <source>
        <dbReference type="Proteomes" id="UP000634136"/>
    </source>
</evidence>
<accession>A0A834X5S5</accession>
<gene>
    <name evidence="2" type="ORF">G2W53_006769</name>
</gene>
<sequence>MPCPSRLRSGYRNEKAGRTL</sequence>
<keyword evidence="3" id="KW-1185">Reference proteome</keyword>
<evidence type="ECO:0000313" key="2">
    <source>
        <dbReference type="EMBL" id="KAF7838287.1"/>
    </source>
</evidence>